<dbReference type="CDD" id="cd06986">
    <property type="entry name" value="cupin_MmsR-like_N"/>
    <property type="match status" value="1"/>
</dbReference>
<dbReference type="InterPro" id="IPR050204">
    <property type="entry name" value="AraC_XylS_family_regulators"/>
</dbReference>
<dbReference type="InterPro" id="IPR037923">
    <property type="entry name" value="HTH-like"/>
</dbReference>
<organism evidence="7 8">
    <name type="scientific">Gemmiger formicilis</name>
    <dbReference type="NCBI Taxonomy" id="745368"/>
    <lineage>
        <taxon>Bacteria</taxon>
        <taxon>Bacillati</taxon>
        <taxon>Bacillota</taxon>
        <taxon>Clostridia</taxon>
        <taxon>Eubacteriales</taxon>
        <taxon>Gemmiger</taxon>
    </lineage>
</organism>
<dbReference type="STRING" id="745368.SAMN02745178_02086"/>
<dbReference type="InterPro" id="IPR003313">
    <property type="entry name" value="AraC-bd"/>
</dbReference>
<evidence type="ECO:0000259" key="6">
    <source>
        <dbReference type="PROSITE" id="PS01124"/>
    </source>
</evidence>
<dbReference type="GO" id="GO:0043565">
    <property type="term" value="F:sequence-specific DNA binding"/>
    <property type="evidence" value="ECO:0007669"/>
    <property type="project" value="InterPro"/>
</dbReference>
<keyword evidence="4" id="KW-0010">Activator</keyword>
<dbReference type="Proteomes" id="UP000190286">
    <property type="component" value="Unassembled WGS sequence"/>
</dbReference>
<dbReference type="PROSITE" id="PS00041">
    <property type="entry name" value="HTH_ARAC_FAMILY_1"/>
    <property type="match status" value="1"/>
</dbReference>
<dbReference type="Gene3D" id="1.10.10.60">
    <property type="entry name" value="Homeodomain-like"/>
    <property type="match status" value="2"/>
</dbReference>
<dbReference type="SUPFAM" id="SSF46689">
    <property type="entry name" value="Homeodomain-like"/>
    <property type="match status" value="2"/>
</dbReference>
<dbReference type="GO" id="GO:0003700">
    <property type="term" value="F:DNA-binding transcription factor activity"/>
    <property type="evidence" value="ECO:0007669"/>
    <property type="project" value="InterPro"/>
</dbReference>
<dbReference type="InterPro" id="IPR018060">
    <property type="entry name" value="HTH_AraC"/>
</dbReference>
<dbReference type="InterPro" id="IPR018062">
    <property type="entry name" value="HTH_AraC-typ_CS"/>
</dbReference>
<dbReference type="GeneID" id="93338537"/>
<dbReference type="PRINTS" id="PR00032">
    <property type="entry name" value="HTHARAC"/>
</dbReference>
<keyword evidence="2" id="KW-0805">Transcription regulation</keyword>
<dbReference type="Pfam" id="PF12833">
    <property type="entry name" value="HTH_18"/>
    <property type="match status" value="1"/>
</dbReference>
<dbReference type="PANTHER" id="PTHR46796:SF13">
    <property type="entry name" value="HTH-TYPE TRANSCRIPTIONAL ACTIVATOR RHAS"/>
    <property type="match status" value="1"/>
</dbReference>
<evidence type="ECO:0000256" key="1">
    <source>
        <dbReference type="ARBA" id="ARBA00022490"/>
    </source>
</evidence>
<reference evidence="7 8" key="1">
    <citation type="submission" date="2017-02" db="EMBL/GenBank/DDBJ databases">
        <authorList>
            <person name="Peterson S.W."/>
        </authorList>
    </citation>
    <scope>NUCLEOTIDE SEQUENCE [LARGE SCALE GENOMIC DNA]</scope>
    <source>
        <strain evidence="7 8">ATCC 27749</strain>
    </source>
</reference>
<protein>
    <submittedName>
        <fullName evidence="7">AraC-type DNA-binding protein</fullName>
    </submittedName>
</protein>
<proteinExistence type="predicted"/>
<dbReference type="SMART" id="SM00342">
    <property type="entry name" value="HTH_ARAC"/>
    <property type="match status" value="1"/>
</dbReference>
<accession>A0A1T4XN29</accession>
<feature type="domain" description="HTH araC/xylS-type" evidence="6">
    <location>
        <begin position="177"/>
        <end position="275"/>
    </location>
</feature>
<dbReference type="InterPro" id="IPR020449">
    <property type="entry name" value="Tscrpt_reg_AraC-type_HTH"/>
</dbReference>
<dbReference type="Pfam" id="PF02311">
    <property type="entry name" value="AraC_binding"/>
    <property type="match status" value="1"/>
</dbReference>
<dbReference type="PANTHER" id="PTHR46796">
    <property type="entry name" value="HTH-TYPE TRANSCRIPTIONAL ACTIVATOR RHAS-RELATED"/>
    <property type="match status" value="1"/>
</dbReference>
<keyword evidence="8" id="KW-1185">Reference proteome</keyword>
<sequence length="289" mass="32378">MTINEMKQSYKQSYTDNVELSIFNCGHEYCQPGHTWGPGVRDHYLIHLVVAGKGVYQVNGASHTLQEGDLFLAKPNQLITYAADETDPWEYYWVGFNGACANKLVQQTPFSDAHPVHHCKDPQTVREALYNIYLSRGPEPQCEALMTGYLYIFMAHLMKEAREAMPNVGSSSSQYVLAAIKYIQFNYSHDISVDDIAKAVGVSRSHLYRVFMSNVGQSPIDYLTSYRISEACSLLKNSSLSIAEIAVSVGFFDQFYFSRVFKKVKGVPPSKYLATLEKEGPAAPQAINP</sequence>
<evidence type="ECO:0000256" key="5">
    <source>
        <dbReference type="ARBA" id="ARBA00023163"/>
    </source>
</evidence>
<evidence type="ECO:0000313" key="8">
    <source>
        <dbReference type="Proteomes" id="UP000190286"/>
    </source>
</evidence>
<dbReference type="AlphaFoldDB" id="A0A1T4XN29"/>
<dbReference type="Gene3D" id="2.60.120.280">
    <property type="entry name" value="Regulatory protein AraC"/>
    <property type="match status" value="1"/>
</dbReference>
<evidence type="ECO:0000256" key="4">
    <source>
        <dbReference type="ARBA" id="ARBA00023159"/>
    </source>
</evidence>
<evidence type="ECO:0000313" key="7">
    <source>
        <dbReference type="EMBL" id="SKA90934.1"/>
    </source>
</evidence>
<dbReference type="EMBL" id="FUYF01000012">
    <property type="protein sequence ID" value="SKA90934.1"/>
    <property type="molecule type" value="Genomic_DNA"/>
</dbReference>
<evidence type="ECO:0000256" key="3">
    <source>
        <dbReference type="ARBA" id="ARBA00023125"/>
    </source>
</evidence>
<keyword evidence="5" id="KW-0804">Transcription</keyword>
<dbReference type="InterPro" id="IPR009057">
    <property type="entry name" value="Homeodomain-like_sf"/>
</dbReference>
<dbReference type="OrthoDB" id="9813413at2"/>
<dbReference type="RefSeq" id="WP_078784957.1">
    <property type="nucleotide sequence ID" value="NZ_CABIYV010000007.1"/>
</dbReference>
<gene>
    <name evidence="7" type="ORF">SAMN02745178_02086</name>
</gene>
<evidence type="ECO:0000256" key="2">
    <source>
        <dbReference type="ARBA" id="ARBA00023015"/>
    </source>
</evidence>
<dbReference type="SUPFAM" id="SSF51215">
    <property type="entry name" value="Regulatory protein AraC"/>
    <property type="match status" value="1"/>
</dbReference>
<keyword evidence="1" id="KW-0963">Cytoplasm</keyword>
<dbReference type="PROSITE" id="PS01124">
    <property type="entry name" value="HTH_ARAC_FAMILY_2"/>
    <property type="match status" value="1"/>
</dbReference>
<keyword evidence="3 7" id="KW-0238">DNA-binding</keyword>
<name>A0A1T4XN29_9FIRM</name>